<keyword evidence="3" id="KW-1185">Reference proteome</keyword>
<accession>A0ABR2KHL8</accession>
<dbReference type="InterPro" id="IPR011545">
    <property type="entry name" value="DEAD/DEAH_box_helicase_dom"/>
</dbReference>
<sequence length="127" mass="14618">MKHTIESEDNNYIIVVPTINIANDFYKTFNNKKDSFKLCINDGAFKDIKLAFDNNVRVILTMHHTASRCLGSIMDFTHGAILNKYRLFIDEAHLLLQHQALREIMRRFNSAGLITATSRELKNLSAF</sequence>
<name>A0ABR2KHL8_9EUKA</name>
<gene>
    <name evidence="2" type="ORF">M9Y10_035219</name>
</gene>
<organism evidence="2 3">
    <name type="scientific">Tritrichomonas musculus</name>
    <dbReference type="NCBI Taxonomy" id="1915356"/>
    <lineage>
        <taxon>Eukaryota</taxon>
        <taxon>Metamonada</taxon>
        <taxon>Parabasalia</taxon>
        <taxon>Tritrichomonadida</taxon>
        <taxon>Tritrichomonadidae</taxon>
        <taxon>Tritrichomonas</taxon>
    </lineage>
</organism>
<evidence type="ECO:0000313" key="2">
    <source>
        <dbReference type="EMBL" id="KAK8890443.1"/>
    </source>
</evidence>
<dbReference type="Proteomes" id="UP001470230">
    <property type="component" value="Unassembled WGS sequence"/>
</dbReference>
<protein>
    <recommendedName>
        <fullName evidence="1">DEAD/DEAH-box helicase domain-containing protein</fullName>
    </recommendedName>
</protein>
<proteinExistence type="predicted"/>
<evidence type="ECO:0000313" key="3">
    <source>
        <dbReference type="Proteomes" id="UP001470230"/>
    </source>
</evidence>
<dbReference type="SUPFAM" id="SSF52540">
    <property type="entry name" value="P-loop containing nucleoside triphosphate hydrolases"/>
    <property type="match status" value="1"/>
</dbReference>
<evidence type="ECO:0000259" key="1">
    <source>
        <dbReference type="Pfam" id="PF00270"/>
    </source>
</evidence>
<feature type="domain" description="DEAD/DEAH-box helicase" evidence="1">
    <location>
        <begin position="7"/>
        <end position="119"/>
    </location>
</feature>
<dbReference type="EMBL" id="JAPFFF010000005">
    <property type="protein sequence ID" value="KAK8890443.1"/>
    <property type="molecule type" value="Genomic_DNA"/>
</dbReference>
<comment type="caution">
    <text evidence="2">The sequence shown here is derived from an EMBL/GenBank/DDBJ whole genome shotgun (WGS) entry which is preliminary data.</text>
</comment>
<reference evidence="2 3" key="1">
    <citation type="submission" date="2024-04" db="EMBL/GenBank/DDBJ databases">
        <title>Tritrichomonas musculus Genome.</title>
        <authorList>
            <person name="Alves-Ferreira E."/>
            <person name="Grigg M."/>
            <person name="Lorenzi H."/>
            <person name="Galac M."/>
        </authorList>
    </citation>
    <scope>NUCLEOTIDE SEQUENCE [LARGE SCALE GENOMIC DNA]</scope>
    <source>
        <strain evidence="2 3">EAF2021</strain>
    </source>
</reference>
<dbReference type="Pfam" id="PF00270">
    <property type="entry name" value="DEAD"/>
    <property type="match status" value="1"/>
</dbReference>
<dbReference type="Gene3D" id="3.40.50.300">
    <property type="entry name" value="P-loop containing nucleotide triphosphate hydrolases"/>
    <property type="match status" value="1"/>
</dbReference>
<dbReference type="InterPro" id="IPR027417">
    <property type="entry name" value="P-loop_NTPase"/>
</dbReference>